<feature type="region of interest" description="Disordered" evidence="5">
    <location>
        <begin position="889"/>
        <end position="908"/>
    </location>
</feature>
<accession>A0AAJ7TX99</accession>
<evidence type="ECO:0000256" key="1">
    <source>
        <dbReference type="ARBA" id="ARBA00022574"/>
    </source>
</evidence>
<feature type="region of interest" description="Disordered" evidence="5">
    <location>
        <begin position="850"/>
        <end position="871"/>
    </location>
</feature>
<dbReference type="InterPro" id="IPR001680">
    <property type="entry name" value="WD40_rpt"/>
</dbReference>
<evidence type="ECO:0000256" key="5">
    <source>
        <dbReference type="SAM" id="MobiDB-lite"/>
    </source>
</evidence>
<name>A0AAJ7TX99_PETMA</name>
<protein>
    <submittedName>
        <fullName evidence="8">Cilia- and flagella-associated protein 57 isoform X1</fullName>
    </submittedName>
</protein>
<dbReference type="PROSITE" id="PS50082">
    <property type="entry name" value="WD_REPEATS_2"/>
    <property type="match status" value="2"/>
</dbReference>
<keyword evidence="1 3" id="KW-0853">WD repeat</keyword>
<dbReference type="CTD" id="149465"/>
<feature type="coiled-coil region" evidence="4">
    <location>
        <begin position="1053"/>
        <end position="1101"/>
    </location>
</feature>
<dbReference type="PANTHER" id="PTHR32215:SF0">
    <property type="entry name" value="CILIA- AND FLAGELLA-ASSOCIATED PROTEIN 57"/>
    <property type="match status" value="1"/>
</dbReference>
<dbReference type="InterPro" id="IPR036322">
    <property type="entry name" value="WD40_repeat_dom_sf"/>
</dbReference>
<dbReference type="InterPro" id="IPR052993">
    <property type="entry name" value="CFA-57"/>
</dbReference>
<dbReference type="SUPFAM" id="SSF50978">
    <property type="entry name" value="WD40 repeat-like"/>
    <property type="match status" value="1"/>
</dbReference>
<dbReference type="PANTHER" id="PTHR32215">
    <property type="entry name" value="CILIA- AND FLAGELLA-ASSOCIATED PROTEIN 57"/>
    <property type="match status" value="1"/>
</dbReference>
<keyword evidence="2" id="KW-0677">Repeat</keyword>
<dbReference type="AlphaFoldDB" id="A0AAJ7TX99"/>
<evidence type="ECO:0000256" key="3">
    <source>
        <dbReference type="PROSITE-ProRule" id="PRU00221"/>
    </source>
</evidence>
<organism evidence="7 8">
    <name type="scientific">Petromyzon marinus</name>
    <name type="common">Sea lamprey</name>
    <dbReference type="NCBI Taxonomy" id="7757"/>
    <lineage>
        <taxon>Eukaryota</taxon>
        <taxon>Metazoa</taxon>
        <taxon>Chordata</taxon>
        <taxon>Craniata</taxon>
        <taxon>Vertebrata</taxon>
        <taxon>Cyclostomata</taxon>
        <taxon>Hyperoartia</taxon>
        <taxon>Petromyzontiformes</taxon>
        <taxon>Petromyzontidae</taxon>
        <taxon>Petromyzon</taxon>
    </lineage>
</organism>
<dbReference type="Gene3D" id="2.130.10.10">
    <property type="entry name" value="YVTN repeat-like/Quinoprotein amine dehydrogenase"/>
    <property type="match status" value="2"/>
</dbReference>
<dbReference type="PROSITE" id="PS50294">
    <property type="entry name" value="WD_REPEATS_REGION"/>
    <property type="match status" value="2"/>
</dbReference>
<sequence>MSQAQAHAHHVFGLAGTPGPGAASFAFLDEQTLVFAAANQLVRASAGAGAELRTQALTPGPERGGVVAWGAAASGTARVQAAGRAFALSPNRRFLALGSARIAAAPVPADGGGGAADRAMPASVAVYDLQAEPVRRRKVLNLGDAQLQQAAGPPGAPGGPGGAGGVPTGTVTVLTGPPPQDVISLGFSTDSRWLLVQAGAPDWLLTLWLWEKGRLMAATRSAPLGGGPVHQVSLSPQDAGLACVTGQGVFRLFRYAEGALRGMGAGAARAAIDPHAPVYLSHAWLGPDRVIVGTDTGRLLTFLGGEQRGETIVESPVGSGFPVWAMCTFARGVACSAGPGTVCILEPGEARGDPLHLARTLQIPADADAGDEDRAEAPGITSLVFSPSEETLLVSTDQHRLYGVTLSASDITRGEVSWLEPVSPPPHHGAITGLDVCARKPLAATCSLDRSLRVWNYETNSLELHHVFPEEAHSVALHPSGLQVLVGFSDKLRLLTLLLHDVRPLRDFPVRACKECCFSNGGHLFAAANGNVVQVFSSITFENVANLKGHSGKVRGLAWSVDDARLVSCGLDGAVYEWSPLSGRRDAECVVKACAYTGVAVAPDARAAVYAVGSDRTLKEIADSQVVREVESDGVPLTAVLVPRSGRLLLAGTALGTLRSLRFPLTSTPGDWVEYQGHAGPITKMRVTHDEQFVVTVGEDACVLVWRLTDKEGRSLRRERDVPYSDEILVTKADLQDKEQATLDLRARLEEVRSESEYSQRLRDMTYQEKVRELTDKFVHEMEALKTKNQVLKVERERDAARHTQELTELAQKHAQQLHDTESGNSQKLLLEYERQQELQVRAQRMQDEFEQQLQEADEARERALRSAAQSYEQQLAEQQELLKQVEEARHMERRSHEESRRQLEEDADRELLLSRTDLEKQLYALRDANARLQGEAGIMRKKFASLQREAEERQSEVERVRAEQTRLGGVVRALERDVQALRKEVQERDDTIHDKEKRIHELKKKNQELEKFRFVLDYKIKELKRQMEPREQALSMARTHTQQVLIHRCTHTQQMETELERFQKQVSQLELAVADTRSKMQAAERQTARERDRVREVEALVKRFKTDLHAIAGLIQEPRQLKEAVTQLYHRYVQLADAKEIRGEDADVQREFARQKDHLERSVASLRKQLSSDTDSHRTENARIIQENVTLIREVSDLRKELRNIRTYVHQLELTAKRNRPRPESSMEIGKGQGAEPSTDHVIELQRMEIRRLREQLHQRPPSGSRLPAITA</sequence>
<keyword evidence="8" id="KW-0966">Cell projection</keyword>
<feature type="coiled-coil region" evidence="4">
    <location>
        <begin position="1150"/>
        <end position="1202"/>
    </location>
</feature>
<proteinExistence type="predicted"/>
<dbReference type="SUPFAM" id="SSF69322">
    <property type="entry name" value="Tricorn protease domain 2"/>
    <property type="match status" value="1"/>
</dbReference>
<keyword evidence="8" id="KW-0969">Cilium</keyword>
<evidence type="ECO:0000313" key="7">
    <source>
        <dbReference type="Proteomes" id="UP001318040"/>
    </source>
</evidence>
<dbReference type="InterPro" id="IPR055442">
    <property type="entry name" value="Beta-prop_EML-like_2nd"/>
</dbReference>
<feature type="domain" description="EML-like second beta-propeller" evidence="6">
    <location>
        <begin position="432"/>
        <end position="708"/>
    </location>
</feature>
<gene>
    <name evidence="8" type="primary">CFAP57</name>
</gene>
<evidence type="ECO:0000313" key="8">
    <source>
        <dbReference type="RefSeq" id="XP_032825747.1"/>
    </source>
</evidence>
<dbReference type="InterPro" id="IPR015943">
    <property type="entry name" value="WD40/YVTN_repeat-like_dom_sf"/>
</dbReference>
<dbReference type="KEGG" id="pmrn:116951312"/>
<dbReference type="FunFam" id="2.130.10.10:FF:000271">
    <property type="entry name" value="cilia- and flagella-associated protein 57"/>
    <property type="match status" value="1"/>
</dbReference>
<dbReference type="SMART" id="SM00320">
    <property type="entry name" value="WD40"/>
    <property type="match status" value="5"/>
</dbReference>
<reference evidence="8" key="1">
    <citation type="submission" date="2025-08" db="UniProtKB">
        <authorList>
            <consortium name="RefSeq"/>
        </authorList>
    </citation>
    <scope>IDENTIFICATION</scope>
    <source>
        <tissue evidence="8">Sperm</tissue>
    </source>
</reference>
<evidence type="ECO:0000256" key="4">
    <source>
        <dbReference type="SAM" id="Coils"/>
    </source>
</evidence>
<dbReference type="RefSeq" id="XP_032825747.1">
    <property type="nucleotide sequence ID" value="XM_032969856.1"/>
</dbReference>
<keyword evidence="7" id="KW-1185">Reference proteome</keyword>
<evidence type="ECO:0000256" key="2">
    <source>
        <dbReference type="ARBA" id="ARBA00022737"/>
    </source>
</evidence>
<keyword evidence="4" id="KW-0175">Coiled coil</keyword>
<feature type="region of interest" description="Disordered" evidence="5">
    <location>
        <begin position="1219"/>
        <end position="1242"/>
    </location>
</feature>
<feature type="coiled-coil region" evidence="4">
    <location>
        <begin position="916"/>
        <end position="1013"/>
    </location>
</feature>
<feature type="repeat" description="WD" evidence="3">
    <location>
        <begin position="675"/>
        <end position="716"/>
    </location>
</feature>
<feature type="compositionally biased region" description="Gly residues" evidence="5">
    <location>
        <begin position="158"/>
        <end position="167"/>
    </location>
</feature>
<feature type="region of interest" description="Disordered" evidence="5">
    <location>
        <begin position="148"/>
        <end position="168"/>
    </location>
</feature>
<dbReference type="Pfam" id="PF23414">
    <property type="entry name" value="Beta-prop_EML_2"/>
    <property type="match status" value="1"/>
</dbReference>
<dbReference type="Proteomes" id="UP001318040">
    <property type="component" value="Chromosome 42"/>
</dbReference>
<keyword evidence="8" id="KW-0282">Flagellum</keyword>
<feature type="repeat" description="WD" evidence="3">
    <location>
        <begin position="547"/>
        <end position="579"/>
    </location>
</feature>
<evidence type="ECO:0000259" key="6">
    <source>
        <dbReference type="Pfam" id="PF23414"/>
    </source>
</evidence>